<keyword evidence="2" id="KW-0677">Repeat</keyword>
<keyword evidence="3" id="KW-0325">Glycoprotein</keyword>
<dbReference type="NCBIfam" id="TIGR04131">
    <property type="entry name" value="Bac_Flav_CTERM"/>
    <property type="match status" value="1"/>
</dbReference>
<evidence type="ECO:0000313" key="6">
    <source>
        <dbReference type="EMBL" id="RZS93071.1"/>
    </source>
</evidence>
<accession>A0A4Q7NZX6</accession>
<name>A0A4Q7NZX6_9FLAO</name>
<evidence type="ECO:0000259" key="5">
    <source>
        <dbReference type="PROSITE" id="PS50825"/>
    </source>
</evidence>
<dbReference type="InterPro" id="IPR003410">
    <property type="entry name" value="HYR_dom"/>
</dbReference>
<dbReference type="InterPro" id="IPR028994">
    <property type="entry name" value="Integrin_alpha_N"/>
</dbReference>
<comment type="caution">
    <text evidence="6">The sequence shown here is derived from an EMBL/GenBank/DDBJ whole genome shotgun (WGS) entry which is preliminary data.</text>
</comment>
<dbReference type="InterPro" id="IPR026341">
    <property type="entry name" value="T9SS_type_B"/>
</dbReference>
<sequence>MIQTKLGIAKANYFTLLVYFFLTSALFAQQYYPANFDLSTLNGNNGFRTPGVLNGARTGAEVDFIGDINNDGLDDVAIGANYASFNGLTRAGSIYVIFGSSTGFTADFDLLSLDGTNGFIMEGIEDEERIGSSISAIEDVNGDGIDDFVTAGDIDALVIYGSSDAFPARFDKNDLDGTNGFIIEGNRFNEVAGLGDVNGDGNSDFIVGPVFTSTDALVIFGRTSDFPATINQSWVGGINGFRIDGYSSTLRASYLVGSAGDVNNDGFNDIILGDWSSSFGSRQERTHVLFGRSSFNNIENVDGTLDGSNGFTIQHTGGSFLAYVGLLGDINNDNIDDIFSEGLAIFGSSDPFPANFELSDIDGTNGFNLPAISVAAALGDINQDGIDDFISTFGSGSSGSPIAYVVFGSSAGFPDPINETNLDGTTGFVIEGLRGGSGRPVGGDGDFNGDGVADFVLGNGGAAYVVFGGDHYAMQLNTNYPQAIDETTSGFTLLVNGPETGTIHYAIYPGNFSGDSDYDDILNGTGAIVNGNFSMNIANTDVTEVISSLASNTTYDVYLFLEDAVGNQGQIYHLNNVRTLSIDDTEAPEMTCPRDQELSCGTTVLPDYTTLVTATDVDDPNPTITQDPVAGTPFTDGMTVTFTATDASGNESSCSIVVNQAPDTEAPVISCIDDQELECTETILPNYINLITATDNCSDVIAFDQSPAPGTAFTDGMTVTFTATDASGNVSRCIITVNSAADTEAPVISCIGDQELECTETTLSDYTAMLTATDNCSDVIAFDQSPAPGTAFTDGMTVTFTATDASGNVSRCIITVNSSSDTEAPVISCIGDQELGCTETTVPDYTAMLTATDSCSDVVAIAQSPAPGTAFTEGMTVTFTATDASGNESSCSIVVNQAPDTEAPVISCIDDQELGCTETTLPDYTAMITATDNCSDVIAIDQSPAPGTAFTDSMTVTFTATDASGNVSRCIITVNSAADTEAPVISCIGDQELECTETTLPDYTAMLTGTDNCSDVVEIVQSPAPGTAFTEGMTITFTATDASGNVSRCTISVNSASDTEAPVISCIGDQELECTETTLPDYTAMLTATDNCSDVVAIAQSPAPGTAFTDGMTVTFTATDASGNVSRCIITVNSAADTEAPVISCIGDQELECTETTLPDYTAMLTATDNCSDVVEIVQSPAPGTAFTDGMTVTFAATDASGNESRCTINVNSATDTEAPVISCIDDQELECTETTLPNYTAMLTATDNCSDVVAIVQSPAPGTAFTEGMTISFTATDASGNASRCAITVRNSIDSEPPVINCIEDQQLSCQQTTIPNFIDLVTAEDACSDLVTIIQRPQAGTAFENGMTVTFTAADISGNTSQCTITLNSTDTEAPIISCIEDQELGCESVLPNYMTQLTITDDCDAEVTRRQIPPPGSRITSTTTVRIEAIDASGNLSTCNFTVFPSQLSIDAGNNQTIIEGERVQLSATLPGTGLIQWSPDDTLNDGSVANPIAFPLQTTTYTISFISDEGCLLEDTVTIFVDPLPDDETKYGFSPDGDGINEYWQIHNIENYPNNTVQIFNRWGDLVFEINGYNNSSRVFRGQANRKTSLGGGELPEGTYFFNISINGAHQLRKTNGFIILKR</sequence>
<keyword evidence="4" id="KW-0472">Membrane</keyword>
<dbReference type="Gene3D" id="2.130.10.130">
    <property type="entry name" value="Integrin alpha, N-terminal"/>
    <property type="match status" value="3"/>
</dbReference>
<dbReference type="InterPro" id="IPR013519">
    <property type="entry name" value="Int_alpha_beta-p"/>
</dbReference>
<dbReference type="InterPro" id="IPR013517">
    <property type="entry name" value="FG-GAP"/>
</dbReference>
<keyword evidence="4" id="KW-0812">Transmembrane</keyword>
<evidence type="ECO:0000256" key="1">
    <source>
        <dbReference type="ARBA" id="ARBA00022729"/>
    </source>
</evidence>
<evidence type="ECO:0000313" key="7">
    <source>
        <dbReference type="Proteomes" id="UP000292262"/>
    </source>
</evidence>
<evidence type="ECO:0000256" key="4">
    <source>
        <dbReference type="SAM" id="Phobius"/>
    </source>
</evidence>
<keyword evidence="7" id="KW-1185">Reference proteome</keyword>
<protein>
    <submittedName>
        <fullName evidence="6">Gliding motility-associated-like protein</fullName>
    </submittedName>
</protein>
<dbReference type="PANTHER" id="PTHR24273:SF32">
    <property type="entry name" value="HYALIN"/>
    <property type="match status" value="1"/>
</dbReference>
<dbReference type="EMBL" id="SGXE01000002">
    <property type="protein sequence ID" value="RZS93071.1"/>
    <property type="molecule type" value="Genomic_DNA"/>
</dbReference>
<organism evidence="6 7">
    <name type="scientific">Aquimarina brevivitae</name>
    <dbReference type="NCBI Taxonomy" id="323412"/>
    <lineage>
        <taxon>Bacteria</taxon>
        <taxon>Pseudomonadati</taxon>
        <taxon>Bacteroidota</taxon>
        <taxon>Flavobacteriia</taxon>
        <taxon>Flavobacteriales</taxon>
        <taxon>Flavobacteriaceae</taxon>
        <taxon>Aquimarina</taxon>
    </lineage>
</organism>
<proteinExistence type="predicted"/>
<dbReference type="SUPFAM" id="SSF69318">
    <property type="entry name" value="Integrin alpha N-terminal domain"/>
    <property type="match status" value="1"/>
</dbReference>
<dbReference type="Pfam" id="PF13585">
    <property type="entry name" value="CHU_C"/>
    <property type="match status" value="1"/>
</dbReference>
<dbReference type="SMART" id="SM00191">
    <property type="entry name" value="Int_alpha"/>
    <property type="match status" value="3"/>
</dbReference>
<feature type="domain" description="HYR" evidence="5">
    <location>
        <begin position="662"/>
        <end position="741"/>
    </location>
</feature>
<evidence type="ECO:0000256" key="3">
    <source>
        <dbReference type="ARBA" id="ARBA00023180"/>
    </source>
</evidence>
<dbReference type="PANTHER" id="PTHR24273">
    <property type="entry name" value="FI04643P-RELATED"/>
    <property type="match status" value="1"/>
</dbReference>
<gene>
    <name evidence="6" type="ORF">EV197_1635</name>
</gene>
<dbReference type="Proteomes" id="UP000292262">
    <property type="component" value="Unassembled WGS sequence"/>
</dbReference>
<dbReference type="RefSeq" id="WP_130286222.1">
    <property type="nucleotide sequence ID" value="NZ_SGXE01000002.1"/>
</dbReference>
<feature type="transmembrane region" description="Helical" evidence="4">
    <location>
        <begin position="12"/>
        <end position="32"/>
    </location>
</feature>
<keyword evidence="4" id="KW-1133">Transmembrane helix</keyword>
<reference evidence="6 7" key="1">
    <citation type="submission" date="2019-02" db="EMBL/GenBank/DDBJ databases">
        <title>Genomic Encyclopedia of Type Strains, Phase IV (KMG-IV): sequencing the most valuable type-strain genomes for metagenomic binning, comparative biology and taxonomic classification.</title>
        <authorList>
            <person name="Goeker M."/>
        </authorList>
    </citation>
    <scope>NUCLEOTIDE SEQUENCE [LARGE SCALE GENOMIC DNA]</scope>
    <source>
        <strain evidence="6 7">DSM 17196</strain>
    </source>
</reference>
<dbReference type="OrthoDB" id="599464at2"/>
<keyword evidence="1" id="KW-0732">Signal</keyword>
<evidence type="ECO:0000256" key="2">
    <source>
        <dbReference type="ARBA" id="ARBA00022737"/>
    </source>
</evidence>
<dbReference type="PROSITE" id="PS51470">
    <property type="entry name" value="FG_GAP"/>
    <property type="match status" value="1"/>
</dbReference>
<dbReference type="Pfam" id="PF02494">
    <property type="entry name" value="HYR"/>
    <property type="match status" value="10"/>
</dbReference>
<dbReference type="Pfam" id="PF01839">
    <property type="entry name" value="FG-GAP"/>
    <property type="match status" value="1"/>
</dbReference>
<feature type="domain" description="HYR" evidence="5">
    <location>
        <begin position="1057"/>
        <end position="1136"/>
    </location>
</feature>
<dbReference type="PROSITE" id="PS50825">
    <property type="entry name" value="HYR"/>
    <property type="match status" value="2"/>
</dbReference>